<dbReference type="InterPro" id="IPR027417">
    <property type="entry name" value="P-loop_NTPase"/>
</dbReference>
<keyword evidence="3 5" id="KW-0067">ATP-binding</keyword>
<dbReference type="SUPFAM" id="SSF52540">
    <property type="entry name" value="P-loop containing nucleoside triphosphate hydrolases"/>
    <property type="match status" value="1"/>
</dbReference>
<dbReference type="AlphaFoldDB" id="A0A4R7ZEJ1"/>
<dbReference type="Gene3D" id="3.40.50.300">
    <property type="entry name" value="P-loop containing nucleotide triphosphate hydrolases"/>
    <property type="match status" value="1"/>
</dbReference>
<evidence type="ECO:0000313" key="5">
    <source>
        <dbReference type="EMBL" id="TDW14661.1"/>
    </source>
</evidence>
<dbReference type="InterPro" id="IPR003593">
    <property type="entry name" value="AAA+_ATPase"/>
</dbReference>
<name>A0A4R7ZEJ1_9FIRM</name>
<dbReference type="SMART" id="SM00382">
    <property type="entry name" value="AAA"/>
    <property type="match status" value="1"/>
</dbReference>
<evidence type="ECO:0000256" key="2">
    <source>
        <dbReference type="ARBA" id="ARBA00022741"/>
    </source>
</evidence>
<dbReference type="GO" id="GO:0005524">
    <property type="term" value="F:ATP binding"/>
    <property type="evidence" value="ECO:0007669"/>
    <property type="project" value="UniProtKB-KW"/>
</dbReference>
<evidence type="ECO:0000313" key="6">
    <source>
        <dbReference type="Proteomes" id="UP000294743"/>
    </source>
</evidence>
<proteinExistence type="predicted"/>
<dbReference type="Pfam" id="PF00005">
    <property type="entry name" value="ABC_tran"/>
    <property type="match status" value="1"/>
</dbReference>
<accession>A0A4R7ZEJ1</accession>
<dbReference type="GO" id="GO:0005886">
    <property type="term" value="C:plasma membrane"/>
    <property type="evidence" value="ECO:0007669"/>
    <property type="project" value="TreeGrafter"/>
</dbReference>
<dbReference type="RefSeq" id="WP_208318314.1">
    <property type="nucleotide sequence ID" value="NZ_SODD01000035.1"/>
</dbReference>
<reference evidence="5 6" key="1">
    <citation type="submission" date="2019-03" db="EMBL/GenBank/DDBJ databases">
        <title>Genomic Encyclopedia of Type Strains, Phase IV (KMG-IV): sequencing the most valuable type-strain genomes for metagenomic binning, comparative biology and taxonomic classification.</title>
        <authorList>
            <person name="Goeker M."/>
        </authorList>
    </citation>
    <scope>NUCLEOTIDE SEQUENCE [LARGE SCALE GENOMIC DNA]</scope>
    <source>
        <strain evidence="5 6">DSM 28867</strain>
    </source>
</reference>
<dbReference type="EMBL" id="SODD01000035">
    <property type="protein sequence ID" value="TDW14661.1"/>
    <property type="molecule type" value="Genomic_DNA"/>
</dbReference>
<evidence type="ECO:0000256" key="1">
    <source>
        <dbReference type="ARBA" id="ARBA00022448"/>
    </source>
</evidence>
<protein>
    <submittedName>
        <fullName evidence="5">Putative ABC transport system ATP-binding protein</fullName>
    </submittedName>
</protein>
<dbReference type="PROSITE" id="PS50893">
    <property type="entry name" value="ABC_TRANSPORTER_2"/>
    <property type="match status" value="1"/>
</dbReference>
<keyword evidence="6" id="KW-1185">Reference proteome</keyword>
<sequence>MMVVECKDISKSFGENQVLKGFSYKFEKGKIYVLYGVSGSGKSTLLNLIGGIDKPSSGEVIYYKNDVVDTSSKTILFRKRIAYLFQNYALVDNKSVKYNLEIALSYDNSKNKTEKMNLVLERVGLSDYLDKMIYTLSGGEQQRVALARALLKESDIILADEPTGNLDDKNAEVVISIFKQLRDEGKTIIIATHDVEFSQFSDEKIVLKSKNSNRTK</sequence>
<evidence type="ECO:0000256" key="3">
    <source>
        <dbReference type="ARBA" id="ARBA00022840"/>
    </source>
</evidence>
<keyword evidence="1" id="KW-0813">Transport</keyword>
<dbReference type="Proteomes" id="UP000294743">
    <property type="component" value="Unassembled WGS sequence"/>
</dbReference>
<feature type="domain" description="ABC transporter" evidence="4">
    <location>
        <begin position="4"/>
        <end position="216"/>
    </location>
</feature>
<evidence type="ECO:0000259" key="4">
    <source>
        <dbReference type="PROSITE" id="PS50893"/>
    </source>
</evidence>
<dbReference type="InterPro" id="IPR017871">
    <property type="entry name" value="ABC_transporter-like_CS"/>
</dbReference>
<dbReference type="InterPro" id="IPR003439">
    <property type="entry name" value="ABC_transporter-like_ATP-bd"/>
</dbReference>
<dbReference type="CDD" id="cd03255">
    <property type="entry name" value="ABC_MJ0796_LolCDE_FtsE"/>
    <property type="match status" value="1"/>
</dbReference>
<dbReference type="GO" id="GO:0016887">
    <property type="term" value="F:ATP hydrolysis activity"/>
    <property type="evidence" value="ECO:0007669"/>
    <property type="project" value="InterPro"/>
</dbReference>
<dbReference type="InterPro" id="IPR015854">
    <property type="entry name" value="ABC_transpr_LolD-like"/>
</dbReference>
<dbReference type="PANTHER" id="PTHR24220">
    <property type="entry name" value="IMPORT ATP-BINDING PROTEIN"/>
    <property type="match status" value="1"/>
</dbReference>
<dbReference type="PROSITE" id="PS00211">
    <property type="entry name" value="ABC_TRANSPORTER_1"/>
    <property type="match status" value="1"/>
</dbReference>
<comment type="caution">
    <text evidence="5">The sequence shown here is derived from an EMBL/GenBank/DDBJ whole genome shotgun (WGS) entry which is preliminary data.</text>
</comment>
<dbReference type="InterPro" id="IPR017911">
    <property type="entry name" value="MacB-like_ATP-bd"/>
</dbReference>
<dbReference type="GO" id="GO:0022857">
    <property type="term" value="F:transmembrane transporter activity"/>
    <property type="evidence" value="ECO:0007669"/>
    <property type="project" value="TreeGrafter"/>
</dbReference>
<dbReference type="PANTHER" id="PTHR24220:SF86">
    <property type="entry name" value="ABC TRANSPORTER ABCH.1"/>
    <property type="match status" value="1"/>
</dbReference>
<gene>
    <name evidence="5" type="ORF">EDD63_1356</name>
</gene>
<organism evidence="5 6">
    <name type="scientific">Breznakia blatticola</name>
    <dbReference type="NCBI Taxonomy" id="1754012"/>
    <lineage>
        <taxon>Bacteria</taxon>
        <taxon>Bacillati</taxon>
        <taxon>Bacillota</taxon>
        <taxon>Erysipelotrichia</taxon>
        <taxon>Erysipelotrichales</taxon>
        <taxon>Erysipelotrichaceae</taxon>
        <taxon>Breznakia</taxon>
    </lineage>
</organism>
<keyword evidence="2" id="KW-0547">Nucleotide-binding</keyword>